<feature type="non-terminal residue" evidence="1">
    <location>
        <position position="1"/>
    </location>
</feature>
<dbReference type="AlphaFoldDB" id="A0A7L3M8Q1"/>
<accession>A0A7L3M8Q1</accession>
<organism evidence="1 2">
    <name type="scientific">Horornis vulcanius</name>
    <dbReference type="NCBI Taxonomy" id="2585811"/>
    <lineage>
        <taxon>Eukaryota</taxon>
        <taxon>Metazoa</taxon>
        <taxon>Chordata</taxon>
        <taxon>Craniata</taxon>
        <taxon>Vertebrata</taxon>
        <taxon>Euteleostomi</taxon>
        <taxon>Archelosauria</taxon>
        <taxon>Archosauria</taxon>
        <taxon>Dinosauria</taxon>
        <taxon>Saurischia</taxon>
        <taxon>Theropoda</taxon>
        <taxon>Coelurosauria</taxon>
        <taxon>Aves</taxon>
        <taxon>Neognathae</taxon>
        <taxon>Neoaves</taxon>
        <taxon>Telluraves</taxon>
        <taxon>Australaves</taxon>
        <taxon>Passeriformes</taxon>
        <taxon>Sylvioidea</taxon>
        <taxon>Scotocercidae</taxon>
        <taxon>Horornis</taxon>
    </lineage>
</organism>
<dbReference type="OrthoDB" id="9325190at2759"/>
<evidence type="ECO:0000313" key="2">
    <source>
        <dbReference type="Proteomes" id="UP000558460"/>
    </source>
</evidence>
<evidence type="ECO:0000313" key="1">
    <source>
        <dbReference type="EMBL" id="NXU62191.1"/>
    </source>
</evidence>
<dbReference type="EMBL" id="VZUA01034294">
    <property type="protein sequence ID" value="NXU62191.1"/>
    <property type="molecule type" value="Genomic_DNA"/>
</dbReference>
<proteinExistence type="predicted"/>
<protein>
    <submittedName>
        <fullName evidence="1">ENR1 protein</fullName>
    </submittedName>
</protein>
<name>A0A7L3M8Q1_9PASS</name>
<reference evidence="1 2" key="1">
    <citation type="submission" date="2019-09" db="EMBL/GenBank/DDBJ databases">
        <title>Bird 10,000 Genomes (B10K) Project - Family phase.</title>
        <authorList>
            <person name="Zhang G."/>
        </authorList>
    </citation>
    <scope>NUCLEOTIDE SEQUENCE [LARGE SCALE GENOMIC DNA]</scope>
    <source>
        <strain evidence="1">B10K-DU-029-69</strain>
        <tissue evidence="1">Muscle</tissue>
    </source>
</reference>
<keyword evidence="2" id="KW-1185">Reference proteome</keyword>
<gene>
    <name evidence="1" type="primary">Erv31</name>
    <name evidence="1" type="ORF">HORVUL_R10235</name>
</gene>
<comment type="caution">
    <text evidence="1">The sequence shown here is derived from an EMBL/GenBank/DDBJ whole genome shotgun (WGS) entry which is preliminary data.</text>
</comment>
<dbReference type="Proteomes" id="UP000558460">
    <property type="component" value="Unassembled WGS sequence"/>
</dbReference>
<sequence>LEIPKGKNLFVDLVERITHCWVCGNTQMREGISLKLLELLRWKQSKPELQSVRIRKQEQWNLKNKVIGEECILRKGKAFNTAVGNMACKQYLVIKNTITRWVPREPMKYWSVEKKAQGCL</sequence>
<feature type="non-terminal residue" evidence="1">
    <location>
        <position position="120"/>
    </location>
</feature>